<comment type="similarity">
    <text evidence="1">Belongs to the carbon-nitrogen hydrolase superfamily. NIT1/NIT2 family.</text>
</comment>
<dbReference type="InterPro" id="IPR003010">
    <property type="entry name" value="C-N_Hydrolase"/>
</dbReference>
<reference evidence="3 4" key="1">
    <citation type="submission" date="2015-12" db="EMBL/GenBank/DDBJ databases">
        <title>Serinicoccus chungangenesis strain CD08_5 genome sequencing and assembly.</title>
        <authorList>
            <person name="Chander A.M."/>
            <person name="Kaur G."/>
            <person name="Nair G.R."/>
            <person name="Dhawan D.K."/>
            <person name="Kochhar R.K."/>
            <person name="Mayilraj S."/>
            <person name="Bhadada S.K."/>
        </authorList>
    </citation>
    <scope>NUCLEOTIDE SEQUENCE [LARGE SCALE GENOMIC DNA]</scope>
    <source>
        <strain evidence="3 4">CD08_5</strain>
    </source>
</reference>
<organism evidence="3 4">
    <name type="scientific">Serinicoccus chungangensis</name>
    <dbReference type="NCBI Taxonomy" id="767452"/>
    <lineage>
        <taxon>Bacteria</taxon>
        <taxon>Bacillati</taxon>
        <taxon>Actinomycetota</taxon>
        <taxon>Actinomycetes</taxon>
        <taxon>Micrococcales</taxon>
        <taxon>Ornithinimicrobiaceae</taxon>
        <taxon>Serinicoccus</taxon>
    </lineage>
</organism>
<keyword evidence="3" id="KW-0012">Acyltransferase</keyword>
<evidence type="ECO:0000313" key="4">
    <source>
        <dbReference type="Proteomes" id="UP000054837"/>
    </source>
</evidence>
<dbReference type="STRING" id="767452.AVL62_11135"/>
<dbReference type="OrthoDB" id="9811121at2"/>
<dbReference type="Pfam" id="PF00795">
    <property type="entry name" value="CN_hydrolase"/>
    <property type="match status" value="1"/>
</dbReference>
<evidence type="ECO:0000259" key="2">
    <source>
        <dbReference type="PROSITE" id="PS50263"/>
    </source>
</evidence>
<dbReference type="EMBL" id="LQBL01000003">
    <property type="protein sequence ID" value="KUG58447.1"/>
    <property type="molecule type" value="Genomic_DNA"/>
</dbReference>
<dbReference type="Proteomes" id="UP000054837">
    <property type="component" value="Unassembled WGS sequence"/>
</dbReference>
<keyword evidence="4" id="KW-1185">Reference proteome</keyword>
<dbReference type="RefSeq" id="WP_058890124.1">
    <property type="nucleotide sequence ID" value="NZ_LQBL01000003.1"/>
</dbReference>
<evidence type="ECO:0000313" key="3">
    <source>
        <dbReference type="EMBL" id="KUG58447.1"/>
    </source>
</evidence>
<sequence length="276" mass="29561">MKVAIIQLGYADGSEEGVEARAERAAALVRRAGAGHDLVLLPELWSAGGFASREWEERSQDLSGLADGHLPPALVPVAEATREIGAVVHTGSHVERTAEPGEEGRHLWNTSVVLDPQGSVCATYRKIHRFGFGGGEPKLMEAGTDLVVTELPAPADGVQVALSTCYDLRFPELYRLQLDQGAGLFLIPSAWPMARVEHWRLLLRARAVENQCFVVAGNTAGTHAGVEMGGRSAVVDPSGVVLAEAGSGEETLSVELDLDEVERVRDGFPVLSDRRL</sequence>
<dbReference type="PROSITE" id="PS01227">
    <property type="entry name" value="UPF0012"/>
    <property type="match status" value="1"/>
</dbReference>
<dbReference type="PANTHER" id="PTHR23088:SF27">
    <property type="entry name" value="DEAMINATED GLUTATHIONE AMIDASE"/>
    <property type="match status" value="1"/>
</dbReference>
<keyword evidence="3" id="KW-0808">Transferase</keyword>
<dbReference type="GO" id="GO:0016746">
    <property type="term" value="F:acyltransferase activity"/>
    <property type="evidence" value="ECO:0007669"/>
    <property type="project" value="UniProtKB-KW"/>
</dbReference>
<keyword evidence="3" id="KW-0449">Lipoprotein</keyword>
<dbReference type="InterPro" id="IPR036526">
    <property type="entry name" value="C-N_Hydrolase_sf"/>
</dbReference>
<feature type="domain" description="CN hydrolase" evidence="2">
    <location>
        <begin position="1"/>
        <end position="258"/>
    </location>
</feature>
<dbReference type="PANTHER" id="PTHR23088">
    <property type="entry name" value="NITRILASE-RELATED"/>
    <property type="match status" value="1"/>
</dbReference>
<gene>
    <name evidence="3" type="ORF">AVL62_11135</name>
</gene>
<dbReference type="AlphaFoldDB" id="A0A0W8IES3"/>
<dbReference type="Gene3D" id="3.60.110.10">
    <property type="entry name" value="Carbon-nitrogen hydrolase"/>
    <property type="match status" value="1"/>
</dbReference>
<evidence type="ECO:0000256" key="1">
    <source>
        <dbReference type="ARBA" id="ARBA00010613"/>
    </source>
</evidence>
<dbReference type="SUPFAM" id="SSF56317">
    <property type="entry name" value="Carbon-nitrogen hydrolase"/>
    <property type="match status" value="1"/>
</dbReference>
<proteinExistence type="inferred from homology"/>
<dbReference type="InterPro" id="IPR001110">
    <property type="entry name" value="UPF0012_CS"/>
</dbReference>
<dbReference type="CDD" id="cd07583">
    <property type="entry name" value="nitrilase_5"/>
    <property type="match status" value="1"/>
</dbReference>
<accession>A0A0W8IES3</accession>
<comment type="caution">
    <text evidence="3">The sequence shown here is derived from an EMBL/GenBank/DDBJ whole genome shotgun (WGS) entry which is preliminary data.</text>
</comment>
<dbReference type="PROSITE" id="PS50263">
    <property type="entry name" value="CN_HYDROLASE"/>
    <property type="match status" value="1"/>
</dbReference>
<protein>
    <submittedName>
        <fullName evidence="3">Apolipoprotein acyltransferase</fullName>
    </submittedName>
</protein>
<name>A0A0W8IES3_9MICO</name>